<dbReference type="PANTHER" id="PTHR42703:SF1">
    <property type="entry name" value="NA(+)_H(+) ANTIPORTER SUBUNIT D1"/>
    <property type="match status" value="1"/>
</dbReference>
<feature type="transmembrane region" description="Helical" evidence="8">
    <location>
        <begin position="270"/>
        <end position="289"/>
    </location>
</feature>
<feature type="transmembrane region" description="Helical" evidence="8">
    <location>
        <begin position="309"/>
        <end position="332"/>
    </location>
</feature>
<evidence type="ECO:0000259" key="9">
    <source>
        <dbReference type="Pfam" id="PF00361"/>
    </source>
</evidence>
<feature type="transmembrane region" description="Helical" evidence="8">
    <location>
        <begin position="372"/>
        <end position="395"/>
    </location>
</feature>
<keyword evidence="5 8" id="KW-1133">Transmembrane helix</keyword>
<comment type="caution">
    <text evidence="11">The sequence shown here is derived from an EMBL/GenBank/DDBJ whole genome shotgun (WGS) entry which is preliminary data.</text>
</comment>
<feature type="transmembrane region" description="Helical" evidence="8">
    <location>
        <begin position="106"/>
        <end position="133"/>
    </location>
</feature>
<evidence type="ECO:0000256" key="4">
    <source>
        <dbReference type="ARBA" id="ARBA00022692"/>
    </source>
</evidence>
<protein>
    <submittedName>
        <fullName evidence="11">Monovalent cation/H+ antiporter subunit D family protein</fullName>
    </submittedName>
</protein>
<feature type="transmembrane region" description="Helical" evidence="8">
    <location>
        <begin position="159"/>
        <end position="181"/>
    </location>
</feature>
<proteinExistence type="inferred from homology"/>
<feature type="transmembrane region" description="Helical" evidence="8">
    <location>
        <begin position="73"/>
        <end position="94"/>
    </location>
</feature>
<feature type="transmembrane region" description="Helical" evidence="8">
    <location>
        <begin position="407"/>
        <end position="432"/>
    </location>
</feature>
<dbReference type="EMBL" id="JAHKPV010000006">
    <property type="protein sequence ID" value="MBU2873674.1"/>
    <property type="molecule type" value="Genomic_DNA"/>
</dbReference>
<feature type="transmembrane region" description="Helical" evidence="8">
    <location>
        <begin position="202"/>
        <end position="227"/>
    </location>
</feature>
<evidence type="ECO:0000259" key="10">
    <source>
        <dbReference type="Pfam" id="PF00662"/>
    </source>
</evidence>
<evidence type="ECO:0000313" key="12">
    <source>
        <dbReference type="Proteomes" id="UP000753376"/>
    </source>
</evidence>
<evidence type="ECO:0000256" key="8">
    <source>
        <dbReference type="SAM" id="Phobius"/>
    </source>
</evidence>
<sequence length="492" mass="53291">MPVFALMISLVASVGIFALPETGYVRRTSVNLGAAVLKLVVVIVMVWGVFHGVNYGVSFTMLPGVTFVLRADALSMMFAGLSAVLWLLTTIYAVGYLEDSPNRRRFFGFFSLCVASTMGIALAGNLFTFFLFYEILTLSTYPLVVHRGTEKALRAGRTYLIYTLTGGAVLLLAIAWLHSLVGDLSFRDGGHLVDADPDIHRSLILIFILLVAGLGVKAALFPLHGWLPQAMVAPAPVSALLHAVAVVKAGAFGIVRVVYDVYGVEASSDLGLLAPLSWLAAFTILYASTRAIWQVDLKRRLAFSTISQVSYIILGIALAGPLAAVGGLVHLLHQGIMKITLFFCAGNYAETLGIHRIDEMDGAGQRMPGTSLAFTIGAFGMIGAPPLAGFITKWVMGSGALAVNMDWVILVLVGSSLLNAVYFLPIIHRLWFRKGKETWPEERTWGRLETSPWLLWPPLLTAMMVVVSGVFASSQFSPLAWAELIVLREISE</sequence>
<accession>A0ABS6A6K0</accession>
<evidence type="ECO:0000256" key="3">
    <source>
        <dbReference type="ARBA" id="ARBA00022475"/>
    </source>
</evidence>
<keyword evidence="6 8" id="KW-0472">Membrane</keyword>
<dbReference type="Pfam" id="PF00361">
    <property type="entry name" value="Proton_antipo_M"/>
    <property type="match status" value="1"/>
</dbReference>
<keyword evidence="12" id="KW-1185">Reference proteome</keyword>
<dbReference type="InterPro" id="IPR050586">
    <property type="entry name" value="CPA3_Na-H_Antiporter_D"/>
</dbReference>
<feature type="domain" description="NADH:quinone oxidoreductase/Mrp antiporter transmembrane" evidence="9">
    <location>
        <begin position="123"/>
        <end position="417"/>
    </location>
</feature>
<dbReference type="Proteomes" id="UP000753376">
    <property type="component" value="Unassembled WGS sequence"/>
</dbReference>
<feature type="domain" description="NADH-Ubiquinone oxidoreductase (complex I) chain 5 N-terminal" evidence="10">
    <location>
        <begin position="65"/>
        <end position="107"/>
    </location>
</feature>
<feature type="transmembrane region" description="Helical" evidence="8">
    <location>
        <begin position="6"/>
        <end position="25"/>
    </location>
</feature>
<evidence type="ECO:0000256" key="7">
    <source>
        <dbReference type="RuleBase" id="RU000320"/>
    </source>
</evidence>
<evidence type="ECO:0000256" key="6">
    <source>
        <dbReference type="ARBA" id="ARBA00023136"/>
    </source>
</evidence>
<keyword evidence="3" id="KW-1003">Cell membrane</keyword>
<evidence type="ECO:0000313" key="11">
    <source>
        <dbReference type="EMBL" id="MBU2873674.1"/>
    </source>
</evidence>
<name>A0ABS6A6K0_9GAMM</name>
<feature type="transmembrane region" description="Helical" evidence="8">
    <location>
        <begin position="239"/>
        <end position="258"/>
    </location>
</feature>
<evidence type="ECO:0000256" key="5">
    <source>
        <dbReference type="ARBA" id="ARBA00022989"/>
    </source>
</evidence>
<organism evidence="11 12">
    <name type="scientific">Marinobacter salexigens</name>
    <dbReference type="NCBI Taxonomy" id="1925763"/>
    <lineage>
        <taxon>Bacteria</taxon>
        <taxon>Pseudomonadati</taxon>
        <taxon>Pseudomonadota</taxon>
        <taxon>Gammaproteobacteria</taxon>
        <taxon>Pseudomonadales</taxon>
        <taxon>Marinobacteraceae</taxon>
        <taxon>Marinobacter</taxon>
    </lineage>
</organism>
<reference evidence="11 12" key="1">
    <citation type="submission" date="2021-05" db="EMBL/GenBank/DDBJ databases">
        <title>Draft genomes of bacteria isolated from model marine particles.</title>
        <authorList>
            <person name="Datta M.S."/>
            <person name="Schwartzman J.A."/>
            <person name="Enke T.N."/>
            <person name="Saavedra J."/>
            <person name="Cermak N."/>
            <person name="Cordero O.X."/>
        </authorList>
    </citation>
    <scope>NUCLEOTIDE SEQUENCE [LARGE SCALE GENOMIC DNA]</scope>
    <source>
        <strain evidence="11 12">D2M19</strain>
    </source>
</reference>
<keyword evidence="4 7" id="KW-0812">Transmembrane</keyword>
<comment type="similarity">
    <text evidence="2">Belongs to the CPA3 antiporters (TC 2.A.63) subunit D family.</text>
</comment>
<evidence type="ECO:0000256" key="2">
    <source>
        <dbReference type="ARBA" id="ARBA00005346"/>
    </source>
</evidence>
<comment type="subcellular location">
    <subcellularLocation>
        <location evidence="1">Cell membrane</location>
        <topology evidence="1">Multi-pass membrane protein</topology>
    </subcellularLocation>
    <subcellularLocation>
        <location evidence="7">Membrane</location>
        <topology evidence="7">Multi-pass membrane protein</topology>
    </subcellularLocation>
</comment>
<dbReference type="Pfam" id="PF00662">
    <property type="entry name" value="Proton_antipo_N"/>
    <property type="match status" value="1"/>
</dbReference>
<dbReference type="InterPro" id="IPR001516">
    <property type="entry name" value="Proton_antipo_N"/>
</dbReference>
<evidence type="ECO:0000256" key="1">
    <source>
        <dbReference type="ARBA" id="ARBA00004651"/>
    </source>
</evidence>
<feature type="transmembrane region" description="Helical" evidence="8">
    <location>
        <begin position="32"/>
        <end position="53"/>
    </location>
</feature>
<dbReference type="PANTHER" id="PTHR42703">
    <property type="entry name" value="NADH DEHYDROGENASE"/>
    <property type="match status" value="1"/>
</dbReference>
<dbReference type="InterPro" id="IPR001750">
    <property type="entry name" value="ND/Mrp_TM"/>
</dbReference>
<feature type="transmembrane region" description="Helical" evidence="8">
    <location>
        <begin position="453"/>
        <end position="472"/>
    </location>
</feature>
<gene>
    <name evidence="11" type="ORF">KO508_06570</name>
</gene>